<dbReference type="EMBL" id="CP136521">
    <property type="protein sequence ID" value="WOD43697.1"/>
    <property type="molecule type" value="Genomic_DNA"/>
</dbReference>
<sequence>MKIGKPFNTLSKSEYLHYIHNYKKYSDFNTLGLYRSLCENEKLNTNDRIQIRDYANRFFGKTFNFYQLKDPLTYFNLITLGRELTVADESKVWEDIKKNQQNILSEKRIKHRNFGDYSKHNCGYDDCRYNGLMIKQGSALTEKSIHFNSDKNNFEAKNKSERIKKQRKNSSKIIKDELDDLNF</sequence>
<dbReference type="KEGG" id="hws:RNZ46_00175"/>
<proteinExistence type="predicted"/>
<dbReference type="AlphaFoldDB" id="A0AA97HQJ7"/>
<protein>
    <submittedName>
        <fullName evidence="1">Uncharacterized protein</fullName>
    </submittedName>
</protein>
<gene>
    <name evidence="1" type="ORF">RNZ46_00175</name>
</gene>
<organism evidence="1 2">
    <name type="scientific">Hwangdonia lutea</name>
    <dbReference type="NCBI Taxonomy" id="3075823"/>
    <lineage>
        <taxon>Bacteria</taxon>
        <taxon>Pseudomonadati</taxon>
        <taxon>Bacteroidota</taxon>
        <taxon>Flavobacteriia</taxon>
        <taxon>Flavobacteriales</taxon>
        <taxon>Flavobacteriaceae</taxon>
        <taxon>Hwangdonia</taxon>
    </lineage>
</organism>
<reference evidence="2" key="1">
    <citation type="submission" date="2024-06" db="EMBL/GenBank/DDBJ databases">
        <title>Hwangdonia haimaensis gen. nov., sp. nov., a member of the family Flavobacteriaceae isolated from the haima cold seep.</title>
        <authorList>
            <person name="Li J."/>
        </authorList>
    </citation>
    <scope>NUCLEOTIDE SEQUENCE [LARGE SCALE GENOMIC DNA]</scope>
    <source>
        <strain evidence="2">SCSIO 19198</strain>
    </source>
</reference>
<evidence type="ECO:0000313" key="1">
    <source>
        <dbReference type="EMBL" id="WOD43697.1"/>
    </source>
</evidence>
<accession>A0AA97HQJ7</accession>
<keyword evidence="2" id="KW-1185">Reference proteome</keyword>
<dbReference type="Proteomes" id="UP001302486">
    <property type="component" value="Chromosome"/>
</dbReference>
<dbReference type="RefSeq" id="WP_316983379.1">
    <property type="nucleotide sequence ID" value="NZ_CP136521.1"/>
</dbReference>
<name>A0AA97HQJ7_9FLAO</name>
<evidence type="ECO:0000313" key="2">
    <source>
        <dbReference type="Proteomes" id="UP001302486"/>
    </source>
</evidence>